<feature type="transmembrane region" description="Helical" evidence="1">
    <location>
        <begin position="64"/>
        <end position="82"/>
    </location>
</feature>
<organism evidence="2 3">
    <name type="scientific">Pseudoclavibacter terrae</name>
    <dbReference type="NCBI Taxonomy" id="1530195"/>
    <lineage>
        <taxon>Bacteria</taxon>
        <taxon>Bacillati</taxon>
        <taxon>Actinomycetota</taxon>
        <taxon>Actinomycetes</taxon>
        <taxon>Micrococcales</taxon>
        <taxon>Microbacteriaceae</taxon>
        <taxon>Pseudoclavibacter</taxon>
    </lineage>
</organism>
<feature type="transmembrane region" description="Helical" evidence="1">
    <location>
        <begin position="147"/>
        <end position="172"/>
    </location>
</feature>
<name>A0A7J5AZ05_9MICO</name>
<accession>A0A7J5AZ05</accession>
<feature type="transmembrane region" description="Helical" evidence="1">
    <location>
        <begin position="230"/>
        <end position="250"/>
    </location>
</feature>
<reference evidence="2 3" key="1">
    <citation type="submission" date="2019-09" db="EMBL/GenBank/DDBJ databases">
        <title>Phylogeny of genus Pseudoclavibacter and closely related genus.</title>
        <authorList>
            <person name="Li Y."/>
        </authorList>
    </citation>
    <scope>NUCLEOTIDE SEQUENCE [LARGE SCALE GENOMIC DNA]</scope>
    <source>
        <strain evidence="2 3">THG-MD12</strain>
    </source>
</reference>
<proteinExistence type="predicted"/>
<keyword evidence="1" id="KW-1133">Transmembrane helix</keyword>
<dbReference type="Proteomes" id="UP000490386">
    <property type="component" value="Unassembled WGS sequence"/>
</dbReference>
<comment type="caution">
    <text evidence="2">The sequence shown here is derived from an EMBL/GenBank/DDBJ whole genome shotgun (WGS) entry which is preliminary data.</text>
</comment>
<evidence type="ECO:0000313" key="3">
    <source>
        <dbReference type="Proteomes" id="UP000490386"/>
    </source>
</evidence>
<protein>
    <recommendedName>
        <fullName evidence="4">ABC transporter permease</fullName>
    </recommendedName>
</protein>
<dbReference type="OrthoDB" id="5124459at2"/>
<gene>
    <name evidence="2" type="ORF">F8O03_14105</name>
</gene>
<dbReference type="RefSeq" id="WP_151424434.1">
    <property type="nucleotide sequence ID" value="NZ_WBJX01000005.1"/>
</dbReference>
<keyword evidence="1" id="KW-0472">Membrane</keyword>
<dbReference type="AlphaFoldDB" id="A0A7J5AZ05"/>
<keyword evidence="3" id="KW-1185">Reference proteome</keyword>
<evidence type="ECO:0000313" key="2">
    <source>
        <dbReference type="EMBL" id="KAB1636709.1"/>
    </source>
</evidence>
<evidence type="ECO:0008006" key="4">
    <source>
        <dbReference type="Google" id="ProtNLM"/>
    </source>
</evidence>
<keyword evidence="1" id="KW-0812">Transmembrane</keyword>
<sequence length="256" mass="26265">MKMALASESWKLFTLRAVLVTLAVSFVVPVLMAAVTAPSVGEGLRVDDPMLAAGTTPEVVGLEWIALGQIGVIIVGVLAGSGEFSGGQIQTSLVAVPNRLRLVLAKISVLAVTVTLLGAVTIPLLSICSQLGLGSLSVLSDGVPVSLLVRWLGGVVYWTGIALIGFSFAVLVRQALVPLLVLIAVSQISLVLVFLTPWAKFLPTIAGAQLFDAAAVTAANPAAALDPGSAYAVFLLAVVALVCCAAVAICRRDVRA</sequence>
<dbReference type="EMBL" id="WBJX01000005">
    <property type="protein sequence ID" value="KAB1636709.1"/>
    <property type="molecule type" value="Genomic_DNA"/>
</dbReference>
<evidence type="ECO:0000256" key="1">
    <source>
        <dbReference type="SAM" id="Phobius"/>
    </source>
</evidence>
<feature type="transmembrane region" description="Helical" evidence="1">
    <location>
        <begin position="103"/>
        <end position="127"/>
    </location>
</feature>
<feature type="transmembrane region" description="Helical" evidence="1">
    <location>
        <begin position="179"/>
        <end position="199"/>
    </location>
</feature>